<evidence type="ECO:0008006" key="3">
    <source>
        <dbReference type="Google" id="ProtNLM"/>
    </source>
</evidence>
<evidence type="ECO:0000313" key="1">
    <source>
        <dbReference type="EMBL" id="OZI60960.1"/>
    </source>
</evidence>
<protein>
    <recommendedName>
        <fullName evidence="3">DUF2946 domain-containing protein</fullName>
    </recommendedName>
</protein>
<gene>
    <name evidence="1" type="ORF">CAL28_16505</name>
</gene>
<organism evidence="1 2">
    <name type="scientific">Bordetella genomosp. 11</name>
    <dbReference type="NCBI Taxonomy" id="1416808"/>
    <lineage>
        <taxon>Bacteria</taxon>
        <taxon>Pseudomonadati</taxon>
        <taxon>Pseudomonadota</taxon>
        <taxon>Betaproteobacteria</taxon>
        <taxon>Burkholderiales</taxon>
        <taxon>Alcaligenaceae</taxon>
        <taxon>Bordetella</taxon>
    </lineage>
</organism>
<reference evidence="2" key="1">
    <citation type="submission" date="2017-05" db="EMBL/GenBank/DDBJ databases">
        <title>Complete and WGS of Bordetella genogroups.</title>
        <authorList>
            <person name="Spilker T."/>
            <person name="Lipuma J."/>
        </authorList>
    </citation>
    <scope>NUCLEOTIDE SEQUENCE [LARGE SCALE GENOMIC DNA]</scope>
    <source>
        <strain evidence="2">AU8856</strain>
    </source>
</reference>
<sequence length="124" mass="13176">MPQANRALASFGRRPAIRAATLLWLWLAVLLAPAGATWHAMSHMESAGAAGPKGDDPDRHGAAAHCHACDEWQFLDHALPNPAQADAAPSPAIPVATRLPVSHLAAGRPWILPRAPPRRLNVNT</sequence>
<keyword evidence="2" id="KW-1185">Reference proteome</keyword>
<comment type="caution">
    <text evidence="1">The sequence shown here is derived from an EMBL/GenBank/DDBJ whole genome shotgun (WGS) entry which is preliminary data.</text>
</comment>
<dbReference type="AlphaFoldDB" id="A0A261UIB3"/>
<proteinExistence type="predicted"/>
<dbReference type="Proteomes" id="UP000215767">
    <property type="component" value="Unassembled WGS sequence"/>
</dbReference>
<name>A0A261UIB3_9BORD</name>
<evidence type="ECO:0000313" key="2">
    <source>
        <dbReference type="Proteomes" id="UP000215767"/>
    </source>
</evidence>
<dbReference type="EMBL" id="NEVS01000004">
    <property type="protein sequence ID" value="OZI60960.1"/>
    <property type="molecule type" value="Genomic_DNA"/>
</dbReference>
<accession>A0A261UIB3</accession>